<keyword evidence="4" id="KW-1133">Transmembrane helix</keyword>
<evidence type="ECO:0000313" key="7">
    <source>
        <dbReference type="EMBL" id="KOO23452.1"/>
    </source>
</evidence>
<dbReference type="OrthoDB" id="1368at2759"/>
<organism evidence="7 8">
    <name type="scientific">Chrysochromulina tobinii</name>
    <dbReference type="NCBI Taxonomy" id="1460289"/>
    <lineage>
        <taxon>Eukaryota</taxon>
        <taxon>Haptista</taxon>
        <taxon>Haptophyta</taxon>
        <taxon>Prymnesiophyceae</taxon>
        <taxon>Prymnesiales</taxon>
        <taxon>Chrysochromulinaceae</taxon>
        <taxon>Chrysochromulina</taxon>
    </lineage>
</organism>
<dbReference type="AlphaFoldDB" id="A0A0M0JAU2"/>
<name>A0A0M0JAU2_9EUKA</name>
<keyword evidence="3" id="KW-0812">Transmembrane</keyword>
<comment type="subcellular location">
    <subcellularLocation>
        <location evidence="1">Membrane</location>
        <topology evidence="1">Multi-pass membrane protein</topology>
    </subcellularLocation>
</comment>
<dbReference type="Gene3D" id="3.30.70.260">
    <property type="match status" value="1"/>
</dbReference>
<keyword evidence="2" id="KW-0813">Transport</keyword>
<dbReference type="Proteomes" id="UP000037460">
    <property type="component" value="Unassembled WGS sequence"/>
</dbReference>
<dbReference type="Pfam" id="PF25539">
    <property type="entry name" value="Bestrophin_2"/>
    <property type="match status" value="1"/>
</dbReference>
<evidence type="ECO:0000256" key="6">
    <source>
        <dbReference type="ARBA" id="ARBA00023136"/>
    </source>
</evidence>
<dbReference type="InterPro" id="IPR044669">
    <property type="entry name" value="YneE/VCCN1/2-like"/>
</dbReference>
<evidence type="ECO:0000256" key="1">
    <source>
        <dbReference type="ARBA" id="ARBA00004141"/>
    </source>
</evidence>
<evidence type="ECO:0000313" key="8">
    <source>
        <dbReference type="Proteomes" id="UP000037460"/>
    </source>
</evidence>
<dbReference type="PANTHER" id="PTHR33281:SF20">
    <property type="match status" value="1"/>
</dbReference>
<dbReference type="GO" id="GO:0005254">
    <property type="term" value="F:chloride channel activity"/>
    <property type="evidence" value="ECO:0007669"/>
    <property type="project" value="InterPro"/>
</dbReference>
<proteinExistence type="predicted"/>
<evidence type="ECO:0000256" key="3">
    <source>
        <dbReference type="ARBA" id="ARBA00022692"/>
    </source>
</evidence>
<accession>A0A0M0JAU2</accession>
<reference evidence="8" key="1">
    <citation type="journal article" date="2015" name="PLoS Genet.">
        <title>Genome Sequence and Transcriptome Analyses of Chrysochromulina tobin: Metabolic Tools for Enhanced Algal Fitness in the Prominent Order Prymnesiales (Haptophyceae).</title>
        <authorList>
            <person name="Hovde B.T."/>
            <person name="Deodato C.R."/>
            <person name="Hunsperger H.M."/>
            <person name="Ryken S.A."/>
            <person name="Yost W."/>
            <person name="Jha R.K."/>
            <person name="Patterson J."/>
            <person name="Monnat R.J. Jr."/>
            <person name="Barlow S.B."/>
            <person name="Starkenburg S.R."/>
            <person name="Cattolico R.A."/>
        </authorList>
    </citation>
    <scope>NUCLEOTIDE SEQUENCE</scope>
    <source>
        <strain evidence="8">CCMP291</strain>
    </source>
</reference>
<sequence>MPEGLLAAMWTLLIELIVPRSYMDTLLQHPNAYHTFAFLALTLLVFRTNVAYNRFWECCTSVTVMGGMWGDAFTMAITMDELINTNKREYGEAGAAWLEKRRRHQMLMARRYSLCHALALQYLRRDDCLKNLVPSDGRQPKVPMGAGAFGGMEQPTSRADPEWQQLEVLGGLTESEIRSLESSPDRVGYIFSQIMHLNAQRRCDGGLGTDPPVLSRYWSCLSSGMSGMRQARKVEDIPFPWPYTQAVALCTHLFALTFPLVLAHFANCGSVSCASPNYWMGPFLAFVTVTSFAALDQVAVALEDPFVHPPNDLPANALQAAFNNRLNTILDAVRRPADALTTNSQLVCDLDRLPEGDEKYWGEFAELEATDVKLATVNFLGQWRKSDATERATRSHRVKACMRLLLLVACCACAAARPRTGRDWSKLTDKDWDRIEDEWSTPEEKEEYEFKPPKPGKGVDIDALQKAMEKQEKLKKKGKLKKGEQSPEVKKMLAQTQQTSGPAMLFATLDYEGCCKKNETEKIGTRWATLMASAGMAVQTYVIDENMVLYSTQAGGFVNEIIEYVTQQTECVFVEFNSQQTPGPAKTPEY</sequence>
<dbReference type="EMBL" id="JWZX01003190">
    <property type="protein sequence ID" value="KOO23452.1"/>
    <property type="molecule type" value="Genomic_DNA"/>
</dbReference>
<comment type="caution">
    <text evidence="7">The sequence shown here is derived from an EMBL/GenBank/DDBJ whole genome shotgun (WGS) entry which is preliminary data.</text>
</comment>
<evidence type="ECO:0000256" key="2">
    <source>
        <dbReference type="ARBA" id="ARBA00022448"/>
    </source>
</evidence>
<keyword evidence="5" id="KW-0406">Ion transport</keyword>
<evidence type="ECO:0000256" key="5">
    <source>
        <dbReference type="ARBA" id="ARBA00023065"/>
    </source>
</evidence>
<dbReference type="PANTHER" id="PTHR33281">
    <property type="entry name" value="UPF0187 PROTEIN YNEE"/>
    <property type="match status" value="1"/>
</dbReference>
<evidence type="ECO:0000256" key="4">
    <source>
        <dbReference type="ARBA" id="ARBA00022989"/>
    </source>
</evidence>
<dbReference type="GO" id="GO:0016020">
    <property type="term" value="C:membrane"/>
    <property type="evidence" value="ECO:0007669"/>
    <property type="project" value="UniProtKB-SubCell"/>
</dbReference>
<keyword evidence="8" id="KW-1185">Reference proteome</keyword>
<protein>
    <submittedName>
        <fullName evidence="7">Uncharacterized protein</fullName>
    </submittedName>
</protein>
<keyword evidence="6" id="KW-0472">Membrane</keyword>
<gene>
    <name evidence="7" type="ORF">Ctob_004050</name>
</gene>